<proteinExistence type="predicted"/>
<dbReference type="OrthoDB" id="202470at2759"/>
<dbReference type="EMBL" id="LKMD01000102">
    <property type="protein sequence ID" value="PIA97745.1"/>
    <property type="molecule type" value="Genomic_DNA"/>
</dbReference>
<dbReference type="Gene3D" id="3.40.630.30">
    <property type="match status" value="1"/>
</dbReference>
<protein>
    <recommendedName>
        <fullName evidence="2">N-acetyltransferase domain-containing protein</fullName>
    </recommendedName>
</protein>
<dbReference type="AlphaFoldDB" id="A0A2G5HYX1"/>
<dbReference type="InterPro" id="IPR016181">
    <property type="entry name" value="Acyl_CoA_acyltransferase"/>
</dbReference>
<evidence type="ECO:0000313" key="4">
    <source>
        <dbReference type="Proteomes" id="UP000230605"/>
    </source>
</evidence>
<dbReference type="PROSITE" id="PS51186">
    <property type="entry name" value="GNAT"/>
    <property type="match status" value="1"/>
</dbReference>
<comment type="caution">
    <text evidence="3">The sequence shown here is derived from an EMBL/GenBank/DDBJ whole genome shotgun (WGS) entry which is preliminary data.</text>
</comment>
<reference evidence="3 4" key="1">
    <citation type="submission" date="2015-10" db="EMBL/GenBank/DDBJ databases">
        <title>The cercosporin biosynthetic gene cluster was horizontally transferred to several fungal lineages and shown to be expanded in Cercospora beticola based on microsynteny with recipient genomes.</title>
        <authorList>
            <person name="De Jonge R."/>
            <person name="Ebert M.K."/>
            <person name="Suttle J.C."/>
            <person name="Jurick Ii W.M."/>
            <person name="Secor G.A."/>
            <person name="Thomma B.P."/>
            <person name="Van De Peer Y."/>
            <person name="Bolton M.D."/>
        </authorList>
    </citation>
    <scope>NUCLEOTIDE SEQUENCE [LARGE SCALE GENOMIC DNA]</scope>
    <source>
        <strain evidence="3 4">09-40</strain>
    </source>
</reference>
<evidence type="ECO:0000313" key="3">
    <source>
        <dbReference type="EMBL" id="PIA97745.1"/>
    </source>
</evidence>
<evidence type="ECO:0000259" key="2">
    <source>
        <dbReference type="PROSITE" id="PS51186"/>
    </source>
</evidence>
<name>A0A2G5HYX1_CERBT</name>
<organism evidence="3 4">
    <name type="scientific">Cercospora beticola</name>
    <name type="common">Sugarbeet leaf spot fungus</name>
    <dbReference type="NCBI Taxonomy" id="122368"/>
    <lineage>
        <taxon>Eukaryota</taxon>
        <taxon>Fungi</taxon>
        <taxon>Dikarya</taxon>
        <taxon>Ascomycota</taxon>
        <taxon>Pezizomycotina</taxon>
        <taxon>Dothideomycetes</taxon>
        <taxon>Dothideomycetidae</taxon>
        <taxon>Mycosphaerellales</taxon>
        <taxon>Mycosphaerellaceae</taxon>
        <taxon>Cercospora</taxon>
    </lineage>
</organism>
<feature type="region of interest" description="Disordered" evidence="1">
    <location>
        <begin position="1"/>
        <end position="28"/>
    </location>
</feature>
<dbReference type="CDD" id="cd04301">
    <property type="entry name" value="NAT_SF"/>
    <property type="match status" value="1"/>
</dbReference>
<accession>A0A2G5HYX1</accession>
<dbReference type="InterPro" id="IPR000182">
    <property type="entry name" value="GNAT_dom"/>
</dbReference>
<dbReference type="Proteomes" id="UP000230605">
    <property type="component" value="Chromosome 2"/>
</dbReference>
<gene>
    <name evidence="3" type="ORF">CB0940_06223</name>
</gene>
<dbReference type="SUPFAM" id="SSF55729">
    <property type="entry name" value="Acyl-CoA N-acyltransferases (Nat)"/>
    <property type="match status" value="1"/>
</dbReference>
<dbReference type="GO" id="GO:0016747">
    <property type="term" value="F:acyltransferase activity, transferring groups other than amino-acyl groups"/>
    <property type="evidence" value="ECO:0007669"/>
    <property type="project" value="InterPro"/>
</dbReference>
<feature type="domain" description="N-acetyltransferase" evidence="2">
    <location>
        <begin position="20"/>
        <end position="192"/>
    </location>
</feature>
<sequence>MQSSFASANAHRRTSSNPSFKIRPERPKDHEAIRQVISAAFAKKSHLQHREFEVVEKLRNAGQLSVSLVATTGVGSSQQGEDIDEDEFLVGYVAVSPVSIVSHGTEIGYGEKDEVGNMGGQGWYGLGPVAVRPELQGQGIGPALIWKARDVLIELGASGWVVCGRRELYAKFGFDKFDGLWVDGVPKSRFFCAALKGDADRDHRRREVRYCDAWNIL</sequence>
<dbReference type="Pfam" id="PF00583">
    <property type="entry name" value="Acetyltransf_1"/>
    <property type="match status" value="1"/>
</dbReference>
<evidence type="ECO:0000256" key="1">
    <source>
        <dbReference type="SAM" id="MobiDB-lite"/>
    </source>
</evidence>